<dbReference type="HOGENOM" id="CLU_161438_1_1_6"/>
<dbReference type="GO" id="GO:0005829">
    <property type="term" value="C:cytosol"/>
    <property type="evidence" value="ECO:0007669"/>
    <property type="project" value="TreeGrafter"/>
</dbReference>
<name>I3CC02_9GAMM</name>
<dbReference type="SUPFAM" id="SSF117991">
    <property type="entry name" value="YbeD/HP0495-like"/>
    <property type="match status" value="1"/>
</dbReference>
<keyword evidence="4" id="KW-1185">Reference proteome</keyword>
<dbReference type="Pfam" id="PF04359">
    <property type="entry name" value="DUF493"/>
    <property type="match status" value="1"/>
</dbReference>
<evidence type="ECO:0000256" key="2">
    <source>
        <dbReference type="HAMAP-Rule" id="MF_00659"/>
    </source>
</evidence>
<sequence>MTPDENDELFNFPCEFPIKVMGFAELGFDALVIEIVQRHCQHELHKEAISLRTSSGGKYMAVTVTFTAHSREQLDALYQELTGHQKITMVL</sequence>
<accession>I3CC02</accession>
<protein>
    <recommendedName>
        <fullName evidence="2">UPF0250 protein BegalDRAFT_0223</fullName>
    </recommendedName>
</protein>
<evidence type="ECO:0000313" key="4">
    <source>
        <dbReference type="Proteomes" id="UP000005744"/>
    </source>
</evidence>
<gene>
    <name evidence="3" type="ORF">BegalDRAFT_0223</name>
</gene>
<dbReference type="InterPro" id="IPR007454">
    <property type="entry name" value="UPF0250_YbeD-like"/>
</dbReference>
<dbReference type="InterPro" id="IPR027471">
    <property type="entry name" value="YbeD-like_sf"/>
</dbReference>
<dbReference type="Proteomes" id="UP000005744">
    <property type="component" value="Unassembled WGS sequence"/>
</dbReference>
<dbReference type="Gene3D" id="3.30.70.260">
    <property type="match status" value="1"/>
</dbReference>
<dbReference type="HAMAP" id="MF_00659">
    <property type="entry name" value="UPF0250"/>
    <property type="match status" value="1"/>
</dbReference>
<evidence type="ECO:0000313" key="3">
    <source>
        <dbReference type="EMBL" id="EIJ41145.1"/>
    </source>
</evidence>
<dbReference type="EMBL" id="JH600070">
    <property type="protein sequence ID" value="EIJ41145.1"/>
    <property type="molecule type" value="Genomic_DNA"/>
</dbReference>
<proteinExistence type="inferred from homology"/>
<reference evidence="3 4" key="1">
    <citation type="submission" date="2011-11" db="EMBL/GenBank/DDBJ databases">
        <title>Improved High-Quality Draft sequence of Beggiatoa alba B18lD.</title>
        <authorList>
            <consortium name="US DOE Joint Genome Institute"/>
            <person name="Lucas S."/>
            <person name="Han J."/>
            <person name="Lapidus A."/>
            <person name="Cheng J.-F."/>
            <person name="Goodwin L."/>
            <person name="Pitluck S."/>
            <person name="Peters L."/>
            <person name="Mikhailova N."/>
            <person name="Held B."/>
            <person name="Detter J.C."/>
            <person name="Han C."/>
            <person name="Tapia R."/>
            <person name="Land M."/>
            <person name="Hauser L."/>
            <person name="Kyrpides N."/>
            <person name="Ivanova N."/>
            <person name="Pagani I."/>
            <person name="Samuel K."/>
            <person name="Teske A."/>
            <person name="Mueller J."/>
            <person name="Woyke T."/>
        </authorList>
    </citation>
    <scope>NUCLEOTIDE SEQUENCE [LARGE SCALE GENOMIC DNA]</scope>
    <source>
        <strain evidence="3 4">B18LD</strain>
    </source>
</reference>
<evidence type="ECO:0000256" key="1">
    <source>
        <dbReference type="ARBA" id="ARBA00008460"/>
    </source>
</evidence>
<dbReference type="STRING" id="395493.BegalDRAFT_0223"/>
<dbReference type="OrthoDB" id="9793424at2"/>
<dbReference type="PANTHER" id="PTHR38036">
    <property type="entry name" value="UPF0250 PROTEIN YBED"/>
    <property type="match status" value="1"/>
</dbReference>
<comment type="similarity">
    <text evidence="1 2">Belongs to the UPF0250 family.</text>
</comment>
<dbReference type="RefSeq" id="WP_002682797.1">
    <property type="nucleotide sequence ID" value="NZ_JH600070.1"/>
</dbReference>
<dbReference type="AlphaFoldDB" id="I3CC02"/>
<dbReference type="eggNOG" id="COG2921">
    <property type="taxonomic scope" value="Bacteria"/>
</dbReference>
<dbReference type="PANTHER" id="PTHR38036:SF1">
    <property type="entry name" value="UPF0250 PROTEIN YBED"/>
    <property type="match status" value="1"/>
</dbReference>
<organism evidence="3 4">
    <name type="scientific">Beggiatoa alba B18LD</name>
    <dbReference type="NCBI Taxonomy" id="395493"/>
    <lineage>
        <taxon>Bacteria</taxon>
        <taxon>Pseudomonadati</taxon>
        <taxon>Pseudomonadota</taxon>
        <taxon>Gammaproteobacteria</taxon>
        <taxon>Thiotrichales</taxon>
        <taxon>Thiotrichaceae</taxon>
        <taxon>Beggiatoa</taxon>
    </lineage>
</organism>